<dbReference type="VEuPathDB" id="VectorBase:CSON009857"/>
<protein>
    <submittedName>
        <fullName evidence="2">CSON009857 protein</fullName>
    </submittedName>
</protein>
<dbReference type="AlphaFoldDB" id="A0A336N3D6"/>
<organism evidence="2">
    <name type="scientific">Culicoides sonorensis</name>
    <name type="common">Biting midge</name>
    <dbReference type="NCBI Taxonomy" id="179676"/>
    <lineage>
        <taxon>Eukaryota</taxon>
        <taxon>Metazoa</taxon>
        <taxon>Ecdysozoa</taxon>
        <taxon>Arthropoda</taxon>
        <taxon>Hexapoda</taxon>
        <taxon>Insecta</taxon>
        <taxon>Pterygota</taxon>
        <taxon>Neoptera</taxon>
        <taxon>Endopterygota</taxon>
        <taxon>Diptera</taxon>
        <taxon>Nematocera</taxon>
        <taxon>Chironomoidea</taxon>
        <taxon>Ceratopogonidae</taxon>
        <taxon>Ceratopogoninae</taxon>
        <taxon>Culicoides</taxon>
        <taxon>Monoculicoides</taxon>
    </lineage>
</organism>
<keyword evidence="1" id="KW-0732">Signal</keyword>
<evidence type="ECO:0000313" key="2">
    <source>
        <dbReference type="EMBL" id="SSX35387.1"/>
    </source>
</evidence>
<reference evidence="2" key="1">
    <citation type="submission" date="2018-07" db="EMBL/GenBank/DDBJ databases">
        <authorList>
            <person name="Quirk P.G."/>
            <person name="Krulwich T.A."/>
        </authorList>
    </citation>
    <scope>NUCLEOTIDE SEQUENCE</scope>
</reference>
<name>A0A336N3D6_CULSO</name>
<accession>A0A336N3D6</accession>
<feature type="signal peptide" evidence="1">
    <location>
        <begin position="1"/>
        <end position="26"/>
    </location>
</feature>
<gene>
    <name evidence="2" type="primary">CSON009857</name>
</gene>
<proteinExistence type="predicted"/>
<feature type="chain" id="PRO_5016416605" evidence="1">
    <location>
        <begin position="27"/>
        <end position="194"/>
    </location>
</feature>
<evidence type="ECO:0000256" key="1">
    <source>
        <dbReference type="SAM" id="SignalP"/>
    </source>
</evidence>
<dbReference type="EMBL" id="UFQT01003953">
    <property type="protein sequence ID" value="SSX35387.1"/>
    <property type="molecule type" value="Genomic_DNA"/>
</dbReference>
<sequence>MLKLNPKFSLLIITIVLLILGSITNATRCYKCTEGGLIRDVRNCGKNVECRYGCKITQVLSSEEVVVEQDCFEMTFPFSGTNNNNNNPTYIPSSQYPQGQIPPVIFNPHNPNNREYNSGWDSYNNNNTGTRGGCSTLSAIQRFRSLFPYASGYSATCNTCDWDYCNSYNGANHKKTNIVSLMIVSFIGLFKSFF</sequence>